<dbReference type="KEGG" id="jre:108980702"/>
<gene>
    <name evidence="3" type="primary">LOC108980702</name>
</gene>
<dbReference type="PANTHER" id="PTHR11439:SF494">
    <property type="entry name" value="CYSTEINE-RICH RLK (RECEPTOR-LIKE PROTEIN KINASE) 8"/>
    <property type="match status" value="1"/>
</dbReference>
<organism evidence="2 3">
    <name type="scientific">Juglans regia</name>
    <name type="common">English walnut</name>
    <dbReference type="NCBI Taxonomy" id="51240"/>
    <lineage>
        <taxon>Eukaryota</taxon>
        <taxon>Viridiplantae</taxon>
        <taxon>Streptophyta</taxon>
        <taxon>Embryophyta</taxon>
        <taxon>Tracheophyta</taxon>
        <taxon>Spermatophyta</taxon>
        <taxon>Magnoliopsida</taxon>
        <taxon>eudicotyledons</taxon>
        <taxon>Gunneridae</taxon>
        <taxon>Pentapetalae</taxon>
        <taxon>rosids</taxon>
        <taxon>fabids</taxon>
        <taxon>Fagales</taxon>
        <taxon>Juglandaceae</taxon>
        <taxon>Juglans</taxon>
    </lineage>
</organism>
<dbReference type="SUPFAM" id="SSF56672">
    <property type="entry name" value="DNA/RNA polymerases"/>
    <property type="match status" value="1"/>
</dbReference>
<dbReference type="OrthoDB" id="414945at2759"/>
<proteinExistence type="predicted"/>
<dbReference type="GeneID" id="108980702"/>
<dbReference type="CDD" id="cd09272">
    <property type="entry name" value="RNase_HI_RT_Ty1"/>
    <property type="match status" value="1"/>
</dbReference>
<dbReference type="STRING" id="51240.A0A2I4DJC4"/>
<dbReference type="Gramene" id="Jr06_05310_p1">
    <property type="protein sequence ID" value="cds.Jr06_05310_p1"/>
    <property type="gene ID" value="Jr06_05310"/>
</dbReference>
<sequence>MDTELVALEANQTWEVTDLPPGRHLHQFDVNNAFLHGDLNEDICMNKPPGYKKGSPTQVCKLLKSLYELKQASRQWYSKFSTSLLESGFSQSKADYSFFNKETQGCFLALLVYVDDIIMASNDLNSINALKTFMHSKFKIKDLGSLMYFLGIEVARSSKGIHLCQRKYTLDILVDSGTLGSKPTKVSMDQNLKLTKSTGTPLPDPSVYRRLIGRLLYLTISRLDICYSIQTLSQFMATPTDAHLLAAQKVLRYLKGAPGQGLLLSNSSSFQLDAYCDSDWASCLDTRRSVTGYCIFLGSSLISWKSKKQSVVSRSSAEAEYRSMATTCSELTWLRFILSALQVSHPQVALLHCDNQAAFHIVANLVFHERTKHIELDCHLIRNKIQEGSICTCHILGVLENDLQQSIKKGKEILVNEEE</sequence>
<evidence type="ECO:0000313" key="2">
    <source>
        <dbReference type="Proteomes" id="UP000235220"/>
    </source>
</evidence>
<keyword evidence="2" id="KW-1185">Reference proteome</keyword>
<dbReference type="InterPro" id="IPR013103">
    <property type="entry name" value="RVT_2"/>
</dbReference>
<accession>A0A2I4DJC4</accession>
<dbReference type="InterPro" id="IPR043502">
    <property type="entry name" value="DNA/RNA_pol_sf"/>
</dbReference>
<protein>
    <submittedName>
        <fullName evidence="3">Uncharacterized mitochondrial protein AtMg00810-like</fullName>
    </submittedName>
</protein>
<evidence type="ECO:0000313" key="3">
    <source>
        <dbReference type="RefSeq" id="XP_018807248.1"/>
    </source>
</evidence>
<dbReference type="Proteomes" id="UP000235220">
    <property type="component" value="Chromosome 6"/>
</dbReference>
<reference evidence="3" key="1">
    <citation type="submission" date="2025-08" db="UniProtKB">
        <authorList>
            <consortium name="RefSeq"/>
        </authorList>
    </citation>
    <scope>IDENTIFICATION</scope>
    <source>
        <tissue evidence="3">Leaves</tissue>
    </source>
</reference>
<name>A0A2I4DJC4_JUGRE</name>
<feature type="domain" description="Reverse transcriptase Ty1/copia-type" evidence="1">
    <location>
        <begin position="22"/>
        <end position="185"/>
    </location>
</feature>
<dbReference type="AlphaFoldDB" id="A0A2I4DJC4"/>
<dbReference type="RefSeq" id="XP_018807248.1">
    <property type="nucleotide sequence ID" value="XM_018951703.1"/>
</dbReference>
<evidence type="ECO:0000259" key="1">
    <source>
        <dbReference type="Pfam" id="PF07727"/>
    </source>
</evidence>
<dbReference type="Pfam" id="PF07727">
    <property type="entry name" value="RVT_2"/>
    <property type="match status" value="1"/>
</dbReference>
<dbReference type="PANTHER" id="PTHR11439">
    <property type="entry name" value="GAG-POL-RELATED RETROTRANSPOSON"/>
    <property type="match status" value="1"/>
</dbReference>